<evidence type="ECO:0000256" key="6">
    <source>
        <dbReference type="ARBA" id="ARBA00022723"/>
    </source>
</evidence>
<comment type="subcellular location">
    <subcellularLocation>
        <location evidence="1">Chromosome</location>
    </subcellularLocation>
</comment>
<dbReference type="GO" id="GO:0042054">
    <property type="term" value="F:histone methyltransferase activity"/>
    <property type="evidence" value="ECO:0007669"/>
    <property type="project" value="InterPro"/>
</dbReference>
<dbReference type="GO" id="GO:0032259">
    <property type="term" value="P:methylation"/>
    <property type="evidence" value="ECO:0007669"/>
    <property type="project" value="UniProtKB-KW"/>
</dbReference>
<evidence type="ECO:0000256" key="8">
    <source>
        <dbReference type="SAM" id="MobiDB-lite"/>
    </source>
</evidence>
<feature type="region of interest" description="Disordered" evidence="8">
    <location>
        <begin position="404"/>
        <end position="424"/>
    </location>
</feature>
<dbReference type="InterPro" id="IPR003616">
    <property type="entry name" value="Post-SET_dom"/>
</dbReference>
<dbReference type="OMA" id="GDVIPPW"/>
<dbReference type="STRING" id="1365824.V5E9X3"/>
<keyword evidence="6" id="KW-0479">Metal-binding</keyword>
<evidence type="ECO:0000313" key="12">
    <source>
        <dbReference type="EMBL" id="EST07146.1"/>
    </source>
</evidence>
<name>V5E9X3_KALBG</name>
<evidence type="ECO:0000259" key="9">
    <source>
        <dbReference type="PROSITE" id="PS50280"/>
    </source>
</evidence>
<feature type="region of interest" description="Disordered" evidence="8">
    <location>
        <begin position="539"/>
        <end position="562"/>
    </location>
</feature>
<dbReference type="AlphaFoldDB" id="V5E9X3"/>
<proteinExistence type="predicted"/>
<evidence type="ECO:0000256" key="4">
    <source>
        <dbReference type="ARBA" id="ARBA00022679"/>
    </source>
</evidence>
<dbReference type="EMBL" id="KI545864">
    <property type="protein sequence ID" value="EST07146.1"/>
    <property type="molecule type" value="Genomic_DNA"/>
</dbReference>
<dbReference type="PROSITE" id="PS50867">
    <property type="entry name" value="PRE_SET"/>
    <property type="match status" value="1"/>
</dbReference>
<feature type="domain" description="Post-SET" evidence="11">
    <location>
        <begin position="589"/>
        <end position="605"/>
    </location>
</feature>
<dbReference type="PROSITE" id="PS50280">
    <property type="entry name" value="SET"/>
    <property type="match status" value="1"/>
</dbReference>
<dbReference type="GeneID" id="27419072"/>
<dbReference type="Pfam" id="PF00856">
    <property type="entry name" value="SET"/>
    <property type="match status" value="1"/>
</dbReference>
<feature type="compositionally biased region" description="Basic and acidic residues" evidence="8">
    <location>
        <begin position="414"/>
        <end position="424"/>
    </location>
</feature>
<keyword evidence="2" id="KW-0158">Chromosome</keyword>
<sequence length="605" mass="67819">MRDVGDRNGQSSQPVTFASPEIKALSRLRSDPRFLQRVRSADVGQAFQLKLASDDDKPQWFPEYEVLRLVEFFSCWVMEWETGMDGLAIQNPEPKDLGDVIPPWDFIWTDNYLCDPSVAPVSQIPAEPKVNGYEITDELCAMAGCDCEDDVCDPRNCACLRRAADCYPYQGGHYQRMFASSDDTKNASDDEDLGAARRDFVYLKDGSIDKNVLLGTPIFECNKSCSCSSSCRNRVVQKGKKARLAFVKTKEKGWGIKALDIIPERTFVGAYGGELLNDTEAERRAGVYDQKLGTTYLQNVDSHIIKVHLTRQIIEKDLAEKGELNDYRGNNANKLKLVDLVTKAADAIEIYEDYWNFLEAGHPVKDNLYDAEVRVRDKLPPGPEDGRIFARAKNDAYQWALDKARRTRKKHSQKNPEVKMDDPYHPDRDFDHPAWIFLKLGTTEQNDLRRMAVERSNMEDERMVTVDSALWGNHTRFFNHSCDPNICHVPVYTDNASLMRPLLAFFTLREIAPGEELCFSYAGDMGSNEVDVAIAASAPQSPAKGRARAKPTMIHPPSTRPGAETEAAITATEADGAAAAINPAKERFLNIKCKCGAANCTGRVF</sequence>
<dbReference type="InterPro" id="IPR046341">
    <property type="entry name" value="SET_dom_sf"/>
</dbReference>
<organism evidence="12 13">
    <name type="scientific">Kalmanozyma brasiliensis (strain GHG001)</name>
    <name type="common">Yeast</name>
    <name type="synonym">Pseudozyma brasiliensis</name>
    <dbReference type="NCBI Taxonomy" id="1365824"/>
    <lineage>
        <taxon>Eukaryota</taxon>
        <taxon>Fungi</taxon>
        <taxon>Dikarya</taxon>
        <taxon>Basidiomycota</taxon>
        <taxon>Ustilaginomycotina</taxon>
        <taxon>Ustilaginomycetes</taxon>
        <taxon>Ustilaginales</taxon>
        <taxon>Ustilaginaceae</taxon>
        <taxon>Kalmanozyma</taxon>
    </lineage>
</organism>
<dbReference type="SMART" id="SM00317">
    <property type="entry name" value="SET"/>
    <property type="match status" value="1"/>
</dbReference>
<dbReference type="PANTHER" id="PTHR46223">
    <property type="entry name" value="HISTONE-LYSINE N-METHYLTRANSFERASE SUV39H"/>
    <property type="match status" value="1"/>
</dbReference>
<evidence type="ECO:0000256" key="3">
    <source>
        <dbReference type="ARBA" id="ARBA00022603"/>
    </source>
</evidence>
<evidence type="ECO:0008006" key="14">
    <source>
        <dbReference type="Google" id="ProtNLM"/>
    </source>
</evidence>
<dbReference type="RefSeq" id="XP_016292135.1">
    <property type="nucleotide sequence ID" value="XM_016436434.1"/>
</dbReference>
<dbReference type="OrthoDB" id="308383at2759"/>
<accession>V5E9X3</accession>
<evidence type="ECO:0000256" key="7">
    <source>
        <dbReference type="ARBA" id="ARBA00022833"/>
    </source>
</evidence>
<dbReference type="SUPFAM" id="SSF82199">
    <property type="entry name" value="SET domain"/>
    <property type="match status" value="1"/>
</dbReference>
<feature type="domain" description="Pre-SET" evidence="10">
    <location>
        <begin position="143"/>
        <end position="239"/>
    </location>
</feature>
<dbReference type="Pfam" id="PF05033">
    <property type="entry name" value="Pre-SET"/>
    <property type="match status" value="1"/>
</dbReference>
<evidence type="ECO:0000256" key="1">
    <source>
        <dbReference type="ARBA" id="ARBA00004286"/>
    </source>
</evidence>
<evidence type="ECO:0000256" key="5">
    <source>
        <dbReference type="ARBA" id="ARBA00022691"/>
    </source>
</evidence>
<dbReference type="eggNOG" id="KOG1141">
    <property type="taxonomic scope" value="Eukaryota"/>
</dbReference>
<keyword evidence="7" id="KW-0862">Zinc</keyword>
<dbReference type="Gene3D" id="2.170.270.10">
    <property type="entry name" value="SET domain"/>
    <property type="match status" value="2"/>
</dbReference>
<keyword evidence="13" id="KW-1185">Reference proteome</keyword>
<dbReference type="InterPro" id="IPR001214">
    <property type="entry name" value="SET_dom"/>
</dbReference>
<dbReference type="GO" id="GO:0005634">
    <property type="term" value="C:nucleus"/>
    <property type="evidence" value="ECO:0007669"/>
    <property type="project" value="InterPro"/>
</dbReference>
<protein>
    <recommendedName>
        <fullName evidence="14">SET domain-containing protein</fullName>
    </recommendedName>
</protein>
<keyword evidence="3" id="KW-0489">Methyltransferase</keyword>
<dbReference type="HOGENOM" id="CLU_510100_0_0_1"/>
<dbReference type="GO" id="GO:0005694">
    <property type="term" value="C:chromosome"/>
    <property type="evidence" value="ECO:0007669"/>
    <property type="project" value="UniProtKB-SubCell"/>
</dbReference>
<evidence type="ECO:0000256" key="2">
    <source>
        <dbReference type="ARBA" id="ARBA00022454"/>
    </source>
</evidence>
<reference evidence="13" key="1">
    <citation type="journal article" date="2013" name="Genome Announc.">
        <title>Draft genome sequence of Pseudozyma brasiliensis sp. nov. strain GHG001, a high producer of endo-1,4-xylanase isolated from an insect pest of sugarcane.</title>
        <authorList>
            <person name="Oliveira J.V.D.C."/>
            <person name="dos Santos R.A.C."/>
            <person name="Borges T.A."/>
            <person name="Riano-Pachon D.M."/>
            <person name="Goldman G.H."/>
        </authorList>
    </citation>
    <scope>NUCLEOTIDE SEQUENCE [LARGE SCALE GENOMIC DNA]</scope>
    <source>
        <strain evidence="13">GHG001</strain>
    </source>
</reference>
<dbReference type="PROSITE" id="PS50868">
    <property type="entry name" value="POST_SET"/>
    <property type="match status" value="1"/>
</dbReference>
<keyword evidence="5" id="KW-0949">S-adenosyl-L-methionine</keyword>
<dbReference type="InterPro" id="IPR050973">
    <property type="entry name" value="H3K9_Histone-Lys_N-MTase"/>
</dbReference>
<dbReference type="PANTHER" id="PTHR46223:SF3">
    <property type="entry name" value="HISTONE-LYSINE N-METHYLTRANSFERASE SET-23"/>
    <property type="match status" value="1"/>
</dbReference>
<evidence type="ECO:0000259" key="10">
    <source>
        <dbReference type="PROSITE" id="PS50867"/>
    </source>
</evidence>
<evidence type="ECO:0000313" key="13">
    <source>
        <dbReference type="Proteomes" id="UP000019377"/>
    </source>
</evidence>
<evidence type="ECO:0000259" key="11">
    <source>
        <dbReference type="PROSITE" id="PS50868"/>
    </source>
</evidence>
<feature type="domain" description="SET" evidence="9">
    <location>
        <begin position="242"/>
        <end position="522"/>
    </location>
</feature>
<gene>
    <name evidence="12" type="ORF">PSEUBRA_SCAF21g03390</name>
</gene>
<dbReference type="GO" id="GO:0008270">
    <property type="term" value="F:zinc ion binding"/>
    <property type="evidence" value="ECO:0007669"/>
    <property type="project" value="InterPro"/>
</dbReference>
<dbReference type="Proteomes" id="UP000019377">
    <property type="component" value="Unassembled WGS sequence"/>
</dbReference>
<keyword evidence="4" id="KW-0808">Transferase</keyword>
<dbReference type="InterPro" id="IPR007728">
    <property type="entry name" value="Pre-SET_dom"/>
</dbReference>